<dbReference type="Pfam" id="PF02463">
    <property type="entry name" value="SMC_N"/>
    <property type="match status" value="1"/>
</dbReference>
<evidence type="ECO:0000256" key="9">
    <source>
        <dbReference type="PIRNR" id="PIRNR003128"/>
    </source>
</evidence>
<evidence type="ECO:0000313" key="11">
    <source>
        <dbReference type="EMBL" id="PTQ57140.1"/>
    </source>
</evidence>
<dbReference type="InterPro" id="IPR003395">
    <property type="entry name" value="RecF/RecN/SMC_N"/>
</dbReference>
<evidence type="ECO:0000256" key="2">
    <source>
        <dbReference type="ARBA" id="ARBA00009441"/>
    </source>
</evidence>
<dbReference type="PIRSF" id="PIRSF003128">
    <property type="entry name" value="RecN"/>
    <property type="match status" value="1"/>
</dbReference>
<dbReference type="GO" id="GO:0005524">
    <property type="term" value="F:ATP binding"/>
    <property type="evidence" value="ECO:0007669"/>
    <property type="project" value="UniProtKB-KW"/>
</dbReference>
<keyword evidence="7 9" id="KW-0234">DNA repair</keyword>
<dbReference type="GO" id="GO:0006281">
    <property type="term" value="P:DNA repair"/>
    <property type="evidence" value="ECO:0007669"/>
    <property type="project" value="UniProtKB-KW"/>
</dbReference>
<evidence type="ECO:0000256" key="4">
    <source>
        <dbReference type="ARBA" id="ARBA00022741"/>
    </source>
</evidence>
<protein>
    <recommendedName>
        <fullName evidence="3 9">DNA repair protein RecN</fullName>
    </recommendedName>
    <alternativeName>
        <fullName evidence="8 9">Recombination protein N</fullName>
    </alternativeName>
</protein>
<organism evidence="11 12">
    <name type="scientific">Candidatus Carbonibacillus altaicus</name>
    <dbReference type="NCBI Taxonomy" id="2163959"/>
    <lineage>
        <taxon>Bacteria</taxon>
        <taxon>Bacillati</taxon>
        <taxon>Bacillota</taxon>
        <taxon>Bacilli</taxon>
        <taxon>Bacillales</taxon>
        <taxon>Candidatus Carbonibacillus</taxon>
    </lineage>
</organism>
<keyword evidence="6" id="KW-0067">ATP-binding</keyword>
<dbReference type="PANTHER" id="PTHR11059">
    <property type="entry name" value="DNA REPAIR PROTEIN RECN"/>
    <property type="match status" value="1"/>
</dbReference>
<sequence>MLVRLDIQSIAVIESLTVMFEPGFNVITGESGAGKSVLLEAIALLQGERAPLGIVRHGAKKAVVEAMFTWDHVPGSLLDVVRRLDLPYSDEDRLLLVRREITDQGRSSAKLNGKIVPLAVLREVVPLLFRLNRQHSVYQLVDAKNHLFWIDQYGQSVLNPLKEMYQEAFETYRAAYERWQNLTERREKTLSEKRYLEEALQEIDQAALQPEEEARLKKERERLRYRERILKNLSQAYQVLSGEHQALDRLRVARALLQEASGWDEDLGDVFERLETLIDGLEEVSYRLRDAIEEEPYEEGRLDRIEKRLIVIDRLKIKYGDTVEAILKFRDKAYETLTALEETLSQEPSIQKELEAAFQSFYRAGRALSEARRTCAKKLQDAVTGRLGDLYLGHAKFEAVFSDRTPDEHDAKAPSPGGLKDGFEQVVFYFQANPGDELRPLAEVASGGELSRVALALSAALAHTEEPMCLIFDEIDTGVGGKIGEAIGKLLTEISRRHQVISVTHLPQVAAFADLQWLMQKNQDGAETVALLTPLDESSRVQELARMLGGAKLTATAHEHARALIAQAREHKKSAMTSNVMTPDERVN</sequence>
<evidence type="ECO:0000256" key="8">
    <source>
        <dbReference type="ARBA" id="ARBA00033408"/>
    </source>
</evidence>
<dbReference type="GO" id="GO:0006310">
    <property type="term" value="P:DNA recombination"/>
    <property type="evidence" value="ECO:0007669"/>
    <property type="project" value="InterPro"/>
</dbReference>
<evidence type="ECO:0000256" key="6">
    <source>
        <dbReference type="ARBA" id="ARBA00022840"/>
    </source>
</evidence>
<comment type="similarity">
    <text evidence="2 9">Belongs to the RecN family.</text>
</comment>
<dbReference type="Proteomes" id="UP000244338">
    <property type="component" value="Unassembled WGS sequence"/>
</dbReference>
<keyword evidence="4" id="KW-0547">Nucleotide-binding</keyword>
<evidence type="ECO:0000259" key="10">
    <source>
        <dbReference type="Pfam" id="PF02463"/>
    </source>
</evidence>
<dbReference type="EMBL" id="PEBX01000012">
    <property type="protein sequence ID" value="PTQ57140.1"/>
    <property type="molecule type" value="Genomic_DNA"/>
</dbReference>
<dbReference type="InterPro" id="IPR027417">
    <property type="entry name" value="P-loop_NTPase"/>
</dbReference>
<evidence type="ECO:0000313" key="12">
    <source>
        <dbReference type="Proteomes" id="UP000244338"/>
    </source>
</evidence>
<reference evidence="12" key="1">
    <citation type="journal article" date="2018" name="Sci. Rep.">
        <title>Lignite coal burning seam in the remote Altai Mountains harbors a hydrogen-driven thermophilic microbial community.</title>
        <authorList>
            <person name="Kadnikov V.V."/>
            <person name="Mardanov A.V."/>
            <person name="Ivasenko D.A."/>
            <person name="Antsiferov D.V."/>
            <person name="Beletsky A.V."/>
            <person name="Karnachuk O.V."/>
            <person name="Ravin N.V."/>
        </authorList>
    </citation>
    <scope>NUCLEOTIDE SEQUENCE [LARGE SCALE GENOMIC DNA]</scope>
</reference>
<gene>
    <name evidence="11" type="ORF">BSOLF_2172</name>
</gene>
<keyword evidence="5 9" id="KW-0227">DNA damage</keyword>
<name>A0A2R6Y379_9BACL</name>
<evidence type="ECO:0000256" key="5">
    <source>
        <dbReference type="ARBA" id="ARBA00022763"/>
    </source>
</evidence>
<evidence type="ECO:0000256" key="7">
    <source>
        <dbReference type="ARBA" id="ARBA00023204"/>
    </source>
</evidence>
<evidence type="ECO:0000256" key="3">
    <source>
        <dbReference type="ARBA" id="ARBA00021315"/>
    </source>
</evidence>
<comment type="caution">
    <text evidence="11">The sequence shown here is derived from an EMBL/GenBank/DDBJ whole genome shotgun (WGS) entry which is preliminary data.</text>
</comment>
<dbReference type="InterPro" id="IPR004604">
    <property type="entry name" value="DNA_recomb/repair_RecN"/>
</dbReference>
<dbReference type="CDD" id="cd03241">
    <property type="entry name" value="ABC_RecN"/>
    <property type="match status" value="1"/>
</dbReference>
<dbReference type="PANTHER" id="PTHR11059:SF0">
    <property type="entry name" value="DNA REPAIR PROTEIN RECN"/>
    <property type="match status" value="1"/>
</dbReference>
<dbReference type="AlphaFoldDB" id="A0A2R6Y379"/>
<proteinExistence type="inferred from homology"/>
<dbReference type="NCBIfam" id="TIGR00634">
    <property type="entry name" value="recN"/>
    <property type="match status" value="1"/>
</dbReference>
<comment type="function">
    <text evidence="1 9">May be involved in recombinational repair of damaged DNA.</text>
</comment>
<accession>A0A2R6Y379</accession>
<dbReference type="SUPFAM" id="SSF52540">
    <property type="entry name" value="P-loop containing nucleoside triphosphate hydrolases"/>
    <property type="match status" value="2"/>
</dbReference>
<evidence type="ECO:0000256" key="1">
    <source>
        <dbReference type="ARBA" id="ARBA00003618"/>
    </source>
</evidence>
<dbReference type="GO" id="GO:0043590">
    <property type="term" value="C:bacterial nucleoid"/>
    <property type="evidence" value="ECO:0007669"/>
    <property type="project" value="TreeGrafter"/>
</dbReference>
<feature type="domain" description="RecF/RecN/SMC N-terminal" evidence="10">
    <location>
        <begin position="4"/>
        <end position="525"/>
    </location>
</feature>
<dbReference type="Gene3D" id="3.40.50.300">
    <property type="entry name" value="P-loop containing nucleotide triphosphate hydrolases"/>
    <property type="match status" value="2"/>
</dbReference>
<dbReference type="GO" id="GO:0009432">
    <property type="term" value="P:SOS response"/>
    <property type="evidence" value="ECO:0007669"/>
    <property type="project" value="TreeGrafter"/>
</dbReference>